<dbReference type="AlphaFoldDB" id="A0A4Q2D2E7"/>
<keyword evidence="2" id="KW-1185">Reference proteome</keyword>
<name>A0A4Q2D2E7_9AGAR</name>
<comment type="caution">
    <text evidence="1">The sequence shown here is derived from an EMBL/GenBank/DDBJ whole genome shotgun (WGS) entry which is preliminary data.</text>
</comment>
<dbReference type="OrthoDB" id="9991317at2759"/>
<reference evidence="1 2" key="1">
    <citation type="submission" date="2019-01" db="EMBL/GenBank/DDBJ databases">
        <title>Draft genome sequence of Psathyrella aberdarensis IHI B618.</title>
        <authorList>
            <person name="Buettner E."/>
            <person name="Kellner H."/>
        </authorList>
    </citation>
    <scope>NUCLEOTIDE SEQUENCE [LARGE SCALE GENOMIC DNA]</scope>
    <source>
        <strain evidence="1 2">IHI B618</strain>
    </source>
</reference>
<evidence type="ECO:0000313" key="2">
    <source>
        <dbReference type="Proteomes" id="UP000290288"/>
    </source>
</evidence>
<dbReference type="InterPro" id="IPR011990">
    <property type="entry name" value="TPR-like_helical_dom_sf"/>
</dbReference>
<dbReference type="Gene3D" id="1.25.40.10">
    <property type="entry name" value="Tetratricopeptide repeat domain"/>
    <property type="match status" value="1"/>
</dbReference>
<organism evidence="1 2">
    <name type="scientific">Candolleomyces aberdarensis</name>
    <dbReference type="NCBI Taxonomy" id="2316362"/>
    <lineage>
        <taxon>Eukaryota</taxon>
        <taxon>Fungi</taxon>
        <taxon>Dikarya</taxon>
        <taxon>Basidiomycota</taxon>
        <taxon>Agaricomycotina</taxon>
        <taxon>Agaricomycetes</taxon>
        <taxon>Agaricomycetidae</taxon>
        <taxon>Agaricales</taxon>
        <taxon>Agaricineae</taxon>
        <taxon>Psathyrellaceae</taxon>
        <taxon>Candolleomyces</taxon>
    </lineage>
</organism>
<dbReference type="EMBL" id="SDEE01001223">
    <property type="protein sequence ID" value="RXW12491.1"/>
    <property type="molecule type" value="Genomic_DNA"/>
</dbReference>
<proteinExistence type="predicted"/>
<sequence length="486" mass="52985">MDEDSSLFNDRGGESQFYLTDIFLNHIADITDGDHSSLRITELVIFGLADEPDGKCFPLVTVFSGRWKIEGSIGLPKIEKGIVIIAKFGERWDMGFTHLDRIDMENGTNGKESGHIRDMKTRDQWPCLTISWEICEIPCEPTTSGEDTQTLLGNIKARRRQVFGPSISVSALWEAIVPPEGAGLLGSLDYLGTCFKRSFERTGALSDSGESISATRRAVELTPAGHPDLPVRLGNFGHSFADRFGRTGALSDIAEAVSALRRSVELTPAGHPDLPFMLNKLGISLLKRFECTGAFSDIVELTLLTRQAVELMPADHPDLPGMLSNLQNLLFSTLRNLLSKDSKRPGALSDISDTISVQQRAVELTPAVHPDLPGRLSKLGNSLLSRFERTGAPSDLSQSILVIQRAVELTPAGHPELHTMLSNLKISLANHFKRTGALSDIAESISVQQCAVELTPAGHPDLPGMLSNLGHLLLTSLQAHRSPIRH</sequence>
<dbReference type="STRING" id="2316362.A0A4Q2D2E7"/>
<evidence type="ECO:0000313" key="1">
    <source>
        <dbReference type="EMBL" id="RXW12491.1"/>
    </source>
</evidence>
<gene>
    <name evidence="1" type="ORF">EST38_g13364</name>
</gene>
<accession>A0A4Q2D2E7</accession>
<dbReference type="Proteomes" id="UP000290288">
    <property type="component" value="Unassembled WGS sequence"/>
</dbReference>
<protein>
    <submittedName>
        <fullName evidence="1">Uncharacterized protein</fullName>
    </submittedName>
</protein>